<name>A0ABU9L8M4_9XANT</name>
<feature type="transmembrane region" description="Helical" evidence="2">
    <location>
        <begin position="91"/>
        <end position="111"/>
    </location>
</feature>
<keyword evidence="2" id="KW-0812">Transmembrane</keyword>
<comment type="caution">
    <text evidence="3">The sequence shown here is derived from an EMBL/GenBank/DDBJ whole genome shotgun (WGS) entry which is preliminary data.</text>
</comment>
<reference evidence="3 4" key="1">
    <citation type="journal article" date="2024" name="FEMS Microbiol. Lett.">
        <title>Xanthomonas protegens sp. nov., a novel rice seed-associated bacterium, provides in vivo protection against X. oryzae pv. oryzae, the bacterial leaf blight pathogen.</title>
        <authorList>
            <person name="Rana R."/>
            <person name="Sharma A."/>
            <person name="Madhavan V.N."/>
            <person name="Korpole S."/>
            <person name="Sonti R.V."/>
            <person name="Patel H.K."/>
            <person name="Patil P.B."/>
        </authorList>
    </citation>
    <scope>NUCLEOTIDE SEQUENCE [LARGE SCALE GENOMIC DNA]</scope>
    <source>
        <strain evidence="3 4">PPL118</strain>
    </source>
</reference>
<evidence type="ECO:0008006" key="5">
    <source>
        <dbReference type="Google" id="ProtNLM"/>
    </source>
</evidence>
<feature type="region of interest" description="Disordered" evidence="1">
    <location>
        <begin position="280"/>
        <end position="309"/>
    </location>
</feature>
<sequence>MSQARDYLSKPPSRLPVSFRTYVDAAKKSIATFFVLLHHTLSAYGTAPSPEQSITTNSPKGTIRPKLLQRIEQLWDAARTRSAHLEQKSTATLSGLGIAAPIVVALSAFIVKEPSISAWVRHTCLLLVALAIASMVMGFLAILRAMSVREREELGIDSVVVSRAFRRATDDFHGRGLLYVYIKQQALNDHVANFIRASQMFLAISVALVLLAGAVVVPGIAAATGRQKSAPDPALSQLNRTLETLIDQVDQTEVLRAEQLRMQEDLGKLRLEIQYLSANHMSNPSTDPAANQDPETPVTSKRAEPSKQP</sequence>
<feature type="transmembrane region" description="Helical" evidence="2">
    <location>
        <begin position="200"/>
        <end position="221"/>
    </location>
</feature>
<feature type="compositionally biased region" description="Polar residues" evidence="1">
    <location>
        <begin position="280"/>
        <end position="299"/>
    </location>
</feature>
<proteinExistence type="predicted"/>
<protein>
    <recommendedName>
        <fullName evidence="5">Transmembrane protein</fullName>
    </recommendedName>
</protein>
<evidence type="ECO:0000256" key="1">
    <source>
        <dbReference type="SAM" id="MobiDB-lite"/>
    </source>
</evidence>
<accession>A0ABU9L8M4</accession>
<keyword evidence="4" id="KW-1185">Reference proteome</keyword>
<dbReference type="RefSeq" id="WP_342072776.1">
    <property type="nucleotide sequence ID" value="NZ_JAQJCQ010000003.1"/>
</dbReference>
<feature type="transmembrane region" description="Helical" evidence="2">
    <location>
        <begin position="123"/>
        <end position="143"/>
    </location>
</feature>
<dbReference type="Proteomes" id="UP001486626">
    <property type="component" value="Unassembled WGS sequence"/>
</dbReference>
<dbReference type="EMBL" id="JAQJCQ010000003">
    <property type="protein sequence ID" value="MEL4890998.1"/>
    <property type="molecule type" value="Genomic_DNA"/>
</dbReference>
<evidence type="ECO:0000256" key="2">
    <source>
        <dbReference type="SAM" id="Phobius"/>
    </source>
</evidence>
<organism evidence="3 4">
    <name type="scientific">Xanthomonas protegens</name>
    <dbReference type="NCBI Taxonomy" id="3380705"/>
    <lineage>
        <taxon>Bacteria</taxon>
        <taxon>Pseudomonadati</taxon>
        <taxon>Pseudomonadota</taxon>
        <taxon>Gammaproteobacteria</taxon>
        <taxon>Lysobacterales</taxon>
        <taxon>Lysobacteraceae</taxon>
        <taxon>Xanthomonas</taxon>
    </lineage>
</organism>
<evidence type="ECO:0000313" key="4">
    <source>
        <dbReference type="Proteomes" id="UP001486626"/>
    </source>
</evidence>
<keyword evidence="2" id="KW-0472">Membrane</keyword>
<evidence type="ECO:0000313" key="3">
    <source>
        <dbReference type="EMBL" id="MEL4890998.1"/>
    </source>
</evidence>
<gene>
    <name evidence="3" type="ORF">PIQ37_06145</name>
</gene>
<keyword evidence="2" id="KW-1133">Transmembrane helix</keyword>